<dbReference type="PANTHER" id="PTHR45348:SF7">
    <property type="entry name" value="ZINC BINDING OXIDOREDUCTASE, PUTATIVE-RELATED"/>
    <property type="match status" value="1"/>
</dbReference>
<dbReference type="AlphaFoldDB" id="A0A7C8IL98"/>
<accession>A0A7C8IL98</accession>
<evidence type="ECO:0000259" key="3">
    <source>
        <dbReference type="Pfam" id="PF08240"/>
    </source>
</evidence>
<protein>
    <recommendedName>
        <fullName evidence="3">Alcohol dehydrogenase-like N-terminal domain-containing protein</fullName>
    </recommendedName>
</protein>
<dbReference type="Proteomes" id="UP000481858">
    <property type="component" value="Unassembled WGS sequence"/>
</dbReference>
<evidence type="ECO:0000313" key="5">
    <source>
        <dbReference type="Proteomes" id="UP000481858"/>
    </source>
</evidence>
<dbReference type="EMBL" id="WUBL01000092">
    <property type="protein sequence ID" value="KAF2966320.1"/>
    <property type="molecule type" value="Genomic_DNA"/>
</dbReference>
<dbReference type="SUPFAM" id="SSF50129">
    <property type="entry name" value="GroES-like"/>
    <property type="match status" value="1"/>
</dbReference>
<gene>
    <name evidence="4" type="ORF">GQX73_g7274</name>
</gene>
<dbReference type="Pfam" id="PF08240">
    <property type="entry name" value="ADH_N"/>
    <property type="match status" value="1"/>
</dbReference>
<evidence type="ECO:0000256" key="1">
    <source>
        <dbReference type="ARBA" id="ARBA00008072"/>
    </source>
</evidence>
<keyword evidence="2" id="KW-0560">Oxidoreductase</keyword>
<comment type="similarity">
    <text evidence="1">Belongs to the zinc-containing alcohol dehydrogenase family.</text>
</comment>
<comment type="caution">
    <text evidence="4">The sequence shown here is derived from an EMBL/GenBank/DDBJ whole genome shotgun (WGS) entry which is preliminary data.</text>
</comment>
<name>A0A7C8IL98_9PEZI</name>
<dbReference type="InterPro" id="IPR047122">
    <property type="entry name" value="Trans-enoyl_RdTase-like"/>
</dbReference>
<reference evidence="4 5" key="1">
    <citation type="submission" date="2019-12" db="EMBL/GenBank/DDBJ databases">
        <title>Draft genome sequence of the ascomycete Xylaria multiplex DSM 110363.</title>
        <authorList>
            <person name="Buettner E."/>
            <person name="Kellner H."/>
        </authorList>
    </citation>
    <scope>NUCLEOTIDE SEQUENCE [LARGE SCALE GENOMIC DNA]</scope>
    <source>
        <strain evidence="4 5">DSM 110363</strain>
    </source>
</reference>
<dbReference type="InterPro" id="IPR013154">
    <property type="entry name" value="ADH-like_N"/>
</dbReference>
<evidence type="ECO:0000313" key="4">
    <source>
        <dbReference type="EMBL" id="KAF2966320.1"/>
    </source>
</evidence>
<evidence type="ECO:0000256" key="2">
    <source>
        <dbReference type="ARBA" id="ARBA00023002"/>
    </source>
</evidence>
<dbReference type="GO" id="GO:0016651">
    <property type="term" value="F:oxidoreductase activity, acting on NAD(P)H"/>
    <property type="evidence" value="ECO:0007669"/>
    <property type="project" value="InterPro"/>
</dbReference>
<proteinExistence type="inferred from homology"/>
<dbReference type="OrthoDB" id="10257049at2759"/>
<dbReference type="Gene3D" id="3.90.180.10">
    <property type="entry name" value="Medium-chain alcohol dehydrogenases, catalytic domain"/>
    <property type="match status" value="1"/>
</dbReference>
<dbReference type="InterPro" id="IPR036291">
    <property type="entry name" value="NAD(P)-bd_dom_sf"/>
</dbReference>
<organism evidence="4 5">
    <name type="scientific">Xylaria multiplex</name>
    <dbReference type="NCBI Taxonomy" id="323545"/>
    <lineage>
        <taxon>Eukaryota</taxon>
        <taxon>Fungi</taxon>
        <taxon>Dikarya</taxon>
        <taxon>Ascomycota</taxon>
        <taxon>Pezizomycotina</taxon>
        <taxon>Sordariomycetes</taxon>
        <taxon>Xylariomycetidae</taxon>
        <taxon>Xylariales</taxon>
        <taxon>Xylariaceae</taxon>
        <taxon>Xylaria</taxon>
    </lineage>
</organism>
<feature type="domain" description="Alcohol dehydrogenase-like N-terminal" evidence="3">
    <location>
        <begin position="35"/>
        <end position="87"/>
    </location>
</feature>
<dbReference type="InParanoid" id="A0A7C8IL98"/>
<dbReference type="PANTHER" id="PTHR45348">
    <property type="entry name" value="HYPOTHETICAL OXIDOREDUCTASE (EUROFUNG)"/>
    <property type="match status" value="1"/>
</dbReference>
<keyword evidence="5" id="KW-1185">Reference proteome</keyword>
<dbReference type="Gene3D" id="3.40.50.720">
    <property type="entry name" value="NAD(P)-binding Rossmann-like Domain"/>
    <property type="match status" value="2"/>
</dbReference>
<sequence length="368" mass="39232">MSTNTANTPRRAIYLPASGVFEIMTQTAAYIPTGSQVLVRVHYSAINPADKRHFYMGWHSFVAGYDWLGTVEMAGPTAAHAVGDTLFGLVTPGRRRPIETGAHQDLILAPTGPGSATYRVPTSLLQNGIHDDEVRQLVAWPAALRTASDALVNSLGFALPTAGVGGEDPTGRAILIPSISPRRRAFSPIYTTASTKNHAALLALGATHAFDYRPPTVVDEIRAAATASELAVVFDAVATGTGFAEPPREGEGEIDLAKSSPAIAAGCVTDGVPEEKLKLCAALPLPHDPRWTFCLGRRDPAESAQMAEFDSRVEVIMAWALEQLASPGRGFRFPNIRLVKGADAAIEAINDVFDGKASMEKFVIQHPI</sequence>
<dbReference type="InterPro" id="IPR011032">
    <property type="entry name" value="GroES-like_sf"/>
</dbReference>
<dbReference type="SUPFAM" id="SSF51735">
    <property type="entry name" value="NAD(P)-binding Rossmann-fold domains"/>
    <property type="match status" value="1"/>
</dbReference>